<dbReference type="EMBL" id="CAAALY010077729">
    <property type="protein sequence ID" value="VEL26040.1"/>
    <property type="molecule type" value="Genomic_DNA"/>
</dbReference>
<protein>
    <submittedName>
        <fullName evidence="2">Uncharacterized protein</fullName>
    </submittedName>
</protein>
<evidence type="ECO:0000313" key="3">
    <source>
        <dbReference type="Proteomes" id="UP000784294"/>
    </source>
</evidence>
<evidence type="ECO:0000256" key="1">
    <source>
        <dbReference type="SAM" id="MobiDB-lite"/>
    </source>
</evidence>
<feature type="region of interest" description="Disordered" evidence="1">
    <location>
        <begin position="21"/>
        <end position="107"/>
    </location>
</feature>
<reference evidence="2" key="1">
    <citation type="submission" date="2018-11" db="EMBL/GenBank/DDBJ databases">
        <authorList>
            <consortium name="Pathogen Informatics"/>
        </authorList>
    </citation>
    <scope>NUCLEOTIDE SEQUENCE</scope>
</reference>
<accession>A0A448X2D7</accession>
<proteinExistence type="predicted"/>
<feature type="compositionally biased region" description="Polar residues" evidence="1">
    <location>
        <begin position="40"/>
        <end position="107"/>
    </location>
</feature>
<organism evidence="2 3">
    <name type="scientific">Protopolystoma xenopodis</name>
    <dbReference type="NCBI Taxonomy" id="117903"/>
    <lineage>
        <taxon>Eukaryota</taxon>
        <taxon>Metazoa</taxon>
        <taxon>Spiralia</taxon>
        <taxon>Lophotrochozoa</taxon>
        <taxon>Platyhelminthes</taxon>
        <taxon>Monogenea</taxon>
        <taxon>Polyopisthocotylea</taxon>
        <taxon>Polystomatidea</taxon>
        <taxon>Polystomatidae</taxon>
        <taxon>Protopolystoma</taxon>
    </lineage>
</organism>
<keyword evidence="3" id="KW-1185">Reference proteome</keyword>
<gene>
    <name evidence="2" type="ORF">PXEA_LOCUS19480</name>
</gene>
<name>A0A448X2D7_9PLAT</name>
<dbReference type="Proteomes" id="UP000784294">
    <property type="component" value="Unassembled WGS sequence"/>
</dbReference>
<sequence length="194" mass="21754">MFRRRTLADYRMPLYSMQMRDIGIQPRNPIERRDAPKRPSTLSPSPGSALSSWQTALQPTSDTRQQHQQSLTCSHRQNQMNSLRPQNRLSSGQHLTPSSQHSSPQPYLQHHLLNNNRQKAAGGCSVTDSSDPFLENNYLRNHASVDPSCTRLVSSSSVVEGTSFNLFRRLSAGVLGVTHSMLTGKPVFLFINLI</sequence>
<evidence type="ECO:0000313" key="2">
    <source>
        <dbReference type="EMBL" id="VEL26040.1"/>
    </source>
</evidence>
<comment type="caution">
    <text evidence="2">The sequence shown here is derived from an EMBL/GenBank/DDBJ whole genome shotgun (WGS) entry which is preliminary data.</text>
</comment>
<dbReference type="AlphaFoldDB" id="A0A448X2D7"/>